<name>A0A1C3D185_9GAMM</name>
<dbReference type="STRING" id="1891224.BBP83_01915"/>
<sequence length="79" mass="9484">MTGSLLYTVRAHMKRWLYFKSDAIRTIFKQLKRIENDNVIDLLFKTAENLWCISQKIHMISFIERETSLDFESDYFICG</sequence>
<protein>
    <submittedName>
        <fullName evidence="1">Uncharacterized protein</fullName>
    </submittedName>
</protein>
<accession>A0A1C3D185</accession>
<comment type="caution">
    <text evidence="1">The sequence shown here is derived from an EMBL/GenBank/DDBJ whole genome shotgun (WGS) entry which is preliminary data.</text>
</comment>
<dbReference type="AlphaFoldDB" id="A0A1C3D185"/>
<evidence type="ECO:0000313" key="2">
    <source>
        <dbReference type="Proteomes" id="UP000186553"/>
    </source>
</evidence>
<reference evidence="1 2" key="1">
    <citation type="submission" date="2016-07" db="EMBL/GenBank/DDBJ databases">
        <title>Acinetobacter sp. ANC 4603.</title>
        <authorList>
            <person name="Radolfova-Krizova L."/>
            <person name="Nemec A."/>
        </authorList>
    </citation>
    <scope>NUCLEOTIDE SEQUENCE [LARGE SCALE GENOMIC DNA]</scope>
    <source>
        <strain evidence="1 2">ANC 4603</strain>
    </source>
</reference>
<keyword evidence="2" id="KW-1185">Reference proteome</keyword>
<organism evidence="1 2">
    <name type="scientific">Acinetobacter celticus</name>
    <dbReference type="NCBI Taxonomy" id="1891224"/>
    <lineage>
        <taxon>Bacteria</taxon>
        <taxon>Pseudomonadati</taxon>
        <taxon>Pseudomonadota</taxon>
        <taxon>Gammaproteobacteria</taxon>
        <taxon>Moraxellales</taxon>
        <taxon>Moraxellaceae</taxon>
        <taxon>Acinetobacter</taxon>
    </lineage>
</organism>
<proteinExistence type="predicted"/>
<evidence type="ECO:0000313" key="1">
    <source>
        <dbReference type="EMBL" id="ODA14579.1"/>
    </source>
</evidence>
<dbReference type="EMBL" id="MBDL01000001">
    <property type="protein sequence ID" value="ODA14579.1"/>
    <property type="molecule type" value="Genomic_DNA"/>
</dbReference>
<gene>
    <name evidence="1" type="ORF">BBP83_01915</name>
</gene>
<dbReference type="Proteomes" id="UP000186553">
    <property type="component" value="Unassembled WGS sequence"/>
</dbReference>